<dbReference type="Proteomes" id="UP000831181">
    <property type="component" value="Chromosome"/>
</dbReference>
<dbReference type="FunFam" id="3.90.650.10:FF:000011">
    <property type="entry name" value="Phosphoribosylformylglycinamidine cyclo-ligase"/>
    <property type="match status" value="1"/>
</dbReference>
<dbReference type="KEGG" id="lbe:MOO44_07630"/>
<evidence type="ECO:0000256" key="4">
    <source>
        <dbReference type="ARBA" id="ARBA00013047"/>
    </source>
</evidence>
<dbReference type="InterPro" id="IPR016188">
    <property type="entry name" value="PurM-like_N"/>
</dbReference>
<sequence length="344" mass="36463">MADQYKQAGVDIESGAKAVDQIKSIVRATQDANVIGGIGGFGAEYSLKDSFAKFKNPVLISGTDGVGTKLLLAIQADRHTTIGIDLVAMCANDILAQGAEPLFFLDYVGIGKLNPTQIKAIVSGVADGCKQAGLSLIGGEMAEMPGIYTNGDYDLSGFAVGIGDKDELLGADKVQAGDVLIGLASSGVHSNGFSLVRKIIQDAKLDVNQTYPGFEQPLIDALLAPTKLYYHAVNPSIQADLIHSIAHITGGGIADNLSRSIPDNLTAQIDRTTWTVPHLFKALQEWGHLDTSDMDQVFNQGIGMVLVVPPSKVAAVQANLKAQSQTYYQIGKVVNRNRKAVEIN</sequence>
<evidence type="ECO:0000256" key="9">
    <source>
        <dbReference type="ARBA" id="ARBA00022755"/>
    </source>
</evidence>
<evidence type="ECO:0000256" key="13">
    <source>
        <dbReference type="ARBA" id="ARBA00033093"/>
    </source>
</evidence>
<evidence type="ECO:0000313" key="19">
    <source>
        <dbReference type="Proteomes" id="UP000831181"/>
    </source>
</evidence>
<keyword evidence="8 15" id="KW-0547">Nucleotide-binding</keyword>
<dbReference type="GO" id="GO:0004637">
    <property type="term" value="F:phosphoribosylamine-glycine ligase activity"/>
    <property type="evidence" value="ECO:0007669"/>
    <property type="project" value="TreeGrafter"/>
</dbReference>
<dbReference type="PANTHER" id="PTHR10520">
    <property type="entry name" value="TRIFUNCTIONAL PURINE BIOSYNTHETIC PROTEIN ADENOSINE-3-RELATED"/>
    <property type="match status" value="1"/>
</dbReference>
<dbReference type="InterPro" id="IPR036676">
    <property type="entry name" value="PurM-like_C_sf"/>
</dbReference>
<evidence type="ECO:0000259" key="16">
    <source>
        <dbReference type="Pfam" id="PF00586"/>
    </source>
</evidence>
<organism evidence="18 19">
    <name type="scientific">Nicoliella spurrieriana</name>
    <dbReference type="NCBI Taxonomy" id="2925830"/>
    <lineage>
        <taxon>Bacteria</taxon>
        <taxon>Bacillati</taxon>
        <taxon>Bacillota</taxon>
        <taxon>Bacilli</taxon>
        <taxon>Lactobacillales</taxon>
        <taxon>Lactobacillaceae</taxon>
        <taxon>Nicoliella</taxon>
    </lineage>
</organism>
<dbReference type="GO" id="GO:0006189">
    <property type="term" value="P:'de novo' IMP biosynthetic process"/>
    <property type="evidence" value="ECO:0007669"/>
    <property type="project" value="UniProtKB-UniRule"/>
</dbReference>
<reference evidence="18" key="1">
    <citation type="journal article" date="2022" name="Int. J. Syst. Evol. Microbiol.">
        <title>Apilactobacillus apisilvae sp. nov., Nicolia spurrieriana gen. nov. sp. nov., Bombilactobacillus folatiphilus sp. nov. and Bombilactobacillus thymidiniphilus sp. nov., four new lactic acid bacterial isolates from stingless bees Tetragonula carbonaria and Austroplebeia australis.</title>
        <authorList>
            <person name="Oliphant S.A."/>
            <person name="Watson-Haigh N.S."/>
            <person name="Sumby K.M."/>
            <person name="Gardner J."/>
            <person name="Groom S."/>
            <person name="Jiranek V."/>
        </authorList>
    </citation>
    <scope>NUCLEOTIDE SEQUENCE</scope>
    <source>
        <strain evidence="18">SGEP1_A5</strain>
    </source>
</reference>
<dbReference type="Pfam" id="PF02769">
    <property type="entry name" value="AIRS_C"/>
    <property type="match status" value="1"/>
</dbReference>
<evidence type="ECO:0000313" key="18">
    <source>
        <dbReference type="EMBL" id="UQS86744.1"/>
    </source>
</evidence>
<dbReference type="InterPro" id="IPR004733">
    <property type="entry name" value="PurM_cligase"/>
</dbReference>
<keyword evidence="6 15" id="KW-0963">Cytoplasm</keyword>
<evidence type="ECO:0000256" key="11">
    <source>
        <dbReference type="ARBA" id="ARBA00031908"/>
    </source>
</evidence>
<evidence type="ECO:0000256" key="2">
    <source>
        <dbReference type="ARBA" id="ARBA00004686"/>
    </source>
</evidence>
<evidence type="ECO:0000256" key="10">
    <source>
        <dbReference type="ARBA" id="ARBA00022840"/>
    </source>
</evidence>
<feature type="domain" description="PurM-like C-terminal" evidence="17">
    <location>
        <begin position="175"/>
        <end position="343"/>
    </location>
</feature>
<evidence type="ECO:0000256" key="7">
    <source>
        <dbReference type="ARBA" id="ARBA00022598"/>
    </source>
</evidence>
<dbReference type="GO" id="GO:0005524">
    <property type="term" value="F:ATP binding"/>
    <property type="evidence" value="ECO:0007669"/>
    <property type="project" value="UniProtKB-KW"/>
</dbReference>
<dbReference type="NCBIfam" id="TIGR00878">
    <property type="entry name" value="purM"/>
    <property type="match status" value="1"/>
</dbReference>
<dbReference type="InterPro" id="IPR036921">
    <property type="entry name" value="PurM-like_N_sf"/>
</dbReference>
<dbReference type="PANTHER" id="PTHR10520:SF12">
    <property type="entry name" value="TRIFUNCTIONAL PURINE BIOSYNTHETIC PROTEIN ADENOSINE-3"/>
    <property type="match status" value="1"/>
</dbReference>
<evidence type="ECO:0000256" key="3">
    <source>
        <dbReference type="ARBA" id="ARBA00010280"/>
    </source>
</evidence>
<comment type="catalytic activity">
    <reaction evidence="14 15">
        <text>2-formamido-N(1)-(5-O-phospho-beta-D-ribosyl)acetamidine + ATP = 5-amino-1-(5-phospho-beta-D-ribosyl)imidazole + ADP + phosphate + H(+)</text>
        <dbReference type="Rhea" id="RHEA:23032"/>
        <dbReference type="ChEBI" id="CHEBI:15378"/>
        <dbReference type="ChEBI" id="CHEBI:30616"/>
        <dbReference type="ChEBI" id="CHEBI:43474"/>
        <dbReference type="ChEBI" id="CHEBI:137981"/>
        <dbReference type="ChEBI" id="CHEBI:147287"/>
        <dbReference type="ChEBI" id="CHEBI:456216"/>
        <dbReference type="EC" id="6.3.3.1"/>
    </reaction>
</comment>
<dbReference type="InterPro" id="IPR010918">
    <property type="entry name" value="PurM-like_C_dom"/>
</dbReference>
<dbReference type="RefSeq" id="WP_260116546.1">
    <property type="nucleotide sequence ID" value="NZ_CP093361.1"/>
</dbReference>
<dbReference type="EC" id="6.3.3.1" evidence="4 15"/>
<dbReference type="HAMAP" id="MF_00741">
    <property type="entry name" value="AIRS"/>
    <property type="match status" value="1"/>
</dbReference>
<dbReference type="SUPFAM" id="SSF55326">
    <property type="entry name" value="PurM N-terminal domain-like"/>
    <property type="match status" value="1"/>
</dbReference>
<evidence type="ECO:0000256" key="15">
    <source>
        <dbReference type="HAMAP-Rule" id="MF_00741"/>
    </source>
</evidence>
<evidence type="ECO:0000256" key="5">
    <source>
        <dbReference type="ARBA" id="ARBA00020367"/>
    </source>
</evidence>
<dbReference type="Pfam" id="PF00586">
    <property type="entry name" value="AIRS"/>
    <property type="match status" value="1"/>
</dbReference>
<evidence type="ECO:0000256" key="8">
    <source>
        <dbReference type="ARBA" id="ARBA00022741"/>
    </source>
</evidence>
<comment type="subcellular location">
    <subcellularLocation>
        <location evidence="1 15">Cytoplasm</location>
    </subcellularLocation>
</comment>
<dbReference type="FunFam" id="3.30.1330.10:FF:000001">
    <property type="entry name" value="Phosphoribosylformylglycinamidine cyclo-ligase"/>
    <property type="match status" value="1"/>
</dbReference>
<protein>
    <recommendedName>
        <fullName evidence="5 15">Phosphoribosylformylglycinamidine cyclo-ligase</fullName>
        <ecNumber evidence="4 15">6.3.3.1</ecNumber>
    </recommendedName>
    <alternativeName>
        <fullName evidence="12 15">AIR synthase</fullName>
    </alternativeName>
    <alternativeName>
        <fullName evidence="13 15">AIRS</fullName>
    </alternativeName>
    <alternativeName>
        <fullName evidence="11 15">Phosphoribosyl-aminoimidazole synthetase</fullName>
    </alternativeName>
</protein>
<keyword evidence="19" id="KW-1185">Reference proteome</keyword>
<keyword evidence="9 15" id="KW-0658">Purine biosynthesis</keyword>
<dbReference type="Gene3D" id="3.30.1330.10">
    <property type="entry name" value="PurM-like, N-terminal domain"/>
    <property type="match status" value="1"/>
</dbReference>
<feature type="domain" description="PurM-like N-terminal" evidence="16">
    <location>
        <begin position="58"/>
        <end position="162"/>
    </location>
</feature>
<evidence type="ECO:0000256" key="6">
    <source>
        <dbReference type="ARBA" id="ARBA00022490"/>
    </source>
</evidence>
<dbReference type="GO" id="GO:0004641">
    <property type="term" value="F:phosphoribosylformylglycinamidine cyclo-ligase activity"/>
    <property type="evidence" value="ECO:0007669"/>
    <property type="project" value="UniProtKB-UniRule"/>
</dbReference>
<dbReference type="AlphaFoldDB" id="A0A976X5J6"/>
<name>A0A976X5J6_9LACO</name>
<dbReference type="EMBL" id="CP093361">
    <property type="protein sequence ID" value="UQS86744.1"/>
    <property type="molecule type" value="Genomic_DNA"/>
</dbReference>
<evidence type="ECO:0000256" key="14">
    <source>
        <dbReference type="ARBA" id="ARBA00049057"/>
    </source>
</evidence>
<comment type="similarity">
    <text evidence="3 15">Belongs to the AIR synthase family.</text>
</comment>
<proteinExistence type="inferred from homology"/>
<keyword evidence="10 15" id="KW-0067">ATP-binding</keyword>
<dbReference type="SUPFAM" id="SSF56042">
    <property type="entry name" value="PurM C-terminal domain-like"/>
    <property type="match status" value="1"/>
</dbReference>
<keyword evidence="7 15" id="KW-0436">Ligase</keyword>
<comment type="pathway">
    <text evidence="2 15">Purine metabolism; IMP biosynthesis via de novo pathway; 5-amino-1-(5-phospho-D-ribosyl)imidazole from N(2)-formyl-N(1)-(5-phospho-D-ribosyl)glycinamide: step 2/2.</text>
</comment>
<dbReference type="GO" id="GO:0046084">
    <property type="term" value="P:adenine biosynthetic process"/>
    <property type="evidence" value="ECO:0007669"/>
    <property type="project" value="TreeGrafter"/>
</dbReference>
<evidence type="ECO:0000256" key="12">
    <source>
        <dbReference type="ARBA" id="ARBA00032931"/>
    </source>
</evidence>
<dbReference type="Gene3D" id="3.90.650.10">
    <property type="entry name" value="PurM-like C-terminal domain"/>
    <property type="match status" value="1"/>
</dbReference>
<dbReference type="GO" id="GO:0005829">
    <property type="term" value="C:cytosol"/>
    <property type="evidence" value="ECO:0007669"/>
    <property type="project" value="TreeGrafter"/>
</dbReference>
<evidence type="ECO:0000259" key="17">
    <source>
        <dbReference type="Pfam" id="PF02769"/>
    </source>
</evidence>
<dbReference type="CDD" id="cd02196">
    <property type="entry name" value="PurM"/>
    <property type="match status" value="1"/>
</dbReference>
<accession>A0A976X5J6</accession>
<gene>
    <name evidence="15 18" type="primary">purM</name>
    <name evidence="18" type="ORF">MOO44_07630</name>
</gene>
<evidence type="ECO:0000256" key="1">
    <source>
        <dbReference type="ARBA" id="ARBA00004496"/>
    </source>
</evidence>